<dbReference type="EMBL" id="CZPT02000790">
    <property type="protein sequence ID" value="SCU67683.1"/>
    <property type="molecule type" value="Genomic_DNA"/>
</dbReference>
<reference evidence="2" key="1">
    <citation type="submission" date="2016-09" db="EMBL/GenBank/DDBJ databases">
        <authorList>
            <person name="Hebert L."/>
            <person name="Moumen B."/>
        </authorList>
    </citation>
    <scope>NUCLEOTIDE SEQUENCE [LARGE SCALE GENOMIC DNA]</scope>
    <source>
        <strain evidence="2">OVI</strain>
    </source>
</reference>
<protein>
    <submittedName>
        <fullName evidence="2">Uncharacterized protein</fullName>
    </submittedName>
</protein>
<feature type="region of interest" description="Disordered" evidence="1">
    <location>
        <begin position="44"/>
        <end position="99"/>
    </location>
</feature>
<proteinExistence type="predicted"/>
<dbReference type="GeneID" id="92380738"/>
<feature type="region of interest" description="Disordered" evidence="1">
    <location>
        <begin position="1"/>
        <end position="22"/>
    </location>
</feature>
<dbReference type="VEuPathDB" id="TriTrypDB:TEOVI_000680400"/>
<organism evidence="2 3">
    <name type="scientific">Trypanosoma equiperdum</name>
    <dbReference type="NCBI Taxonomy" id="5694"/>
    <lineage>
        <taxon>Eukaryota</taxon>
        <taxon>Discoba</taxon>
        <taxon>Euglenozoa</taxon>
        <taxon>Kinetoplastea</taxon>
        <taxon>Metakinetoplastina</taxon>
        <taxon>Trypanosomatida</taxon>
        <taxon>Trypanosomatidae</taxon>
        <taxon>Trypanosoma</taxon>
    </lineage>
</organism>
<sequence length="282" mass="30750">MTHRTAETGGKPKHPLRSSNGGYLCSPFTLQPAFETMAEKYTVRDGKGSSGRLNSAREVDDDGGPGRPWMRAGVGAKTMSAKERRQQQQEAERIYGPSSYIADGEDELLNSSGKTSSAPVFAISSWEKAALQSVIPRGMRQRNGKQGERNNSDSAVLTKEVEEDERVLKGAEQQSSLIVSDSAVLTKEVDEDERVLKGAEQQSSLIAEKKRRSDEKDILPARVRRRKESAGSECHDGCNGSSANVSALQAKKPINKLQMLDQMRDAALFGKKKKGLLTGQLA</sequence>
<feature type="region of interest" description="Disordered" evidence="1">
    <location>
        <begin position="136"/>
        <end position="158"/>
    </location>
</feature>
<feature type="region of interest" description="Disordered" evidence="1">
    <location>
        <begin position="196"/>
        <end position="218"/>
    </location>
</feature>
<evidence type="ECO:0000313" key="3">
    <source>
        <dbReference type="Proteomes" id="UP000195570"/>
    </source>
</evidence>
<gene>
    <name evidence="2" type="ORF">TEOVI_000680400</name>
</gene>
<dbReference type="Proteomes" id="UP000195570">
    <property type="component" value="Unassembled WGS sequence"/>
</dbReference>
<dbReference type="RefSeq" id="XP_067078964.1">
    <property type="nucleotide sequence ID" value="XM_067222863.1"/>
</dbReference>
<feature type="compositionally biased region" description="Basic and acidic residues" evidence="1">
    <location>
        <begin position="80"/>
        <end position="93"/>
    </location>
</feature>
<keyword evidence="3" id="KW-1185">Reference proteome</keyword>
<feature type="compositionally biased region" description="Basic and acidic residues" evidence="1">
    <location>
        <begin position="207"/>
        <end position="218"/>
    </location>
</feature>
<feature type="region of interest" description="Disordered" evidence="1">
    <location>
        <begin position="223"/>
        <end position="242"/>
    </location>
</feature>
<comment type="caution">
    <text evidence="2">The sequence shown here is derived from an EMBL/GenBank/DDBJ whole genome shotgun (WGS) entry which is preliminary data.</text>
</comment>
<accession>A0A1G4I6X2</accession>
<name>A0A1G4I6X2_TRYEQ</name>
<dbReference type="AlphaFoldDB" id="A0A1G4I6X2"/>
<evidence type="ECO:0000256" key="1">
    <source>
        <dbReference type="SAM" id="MobiDB-lite"/>
    </source>
</evidence>
<evidence type="ECO:0000313" key="2">
    <source>
        <dbReference type="EMBL" id="SCU67683.1"/>
    </source>
</evidence>